<reference evidence="4 5" key="1">
    <citation type="journal article" date="2018" name="Front. Microbiol.">
        <title>Prospects for Fungal Bioremediation of Acidic Radioactive Waste Sites: Characterization and Genome Sequence of Rhodotorula taiwanensis MD1149.</title>
        <authorList>
            <person name="Tkavc R."/>
            <person name="Matrosova V.Y."/>
            <person name="Grichenko O.E."/>
            <person name="Gostincar C."/>
            <person name="Volpe R.P."/>
            <person name="Klimenkova P."/>
            <person name="Gaidamakova E.K."/>
            <person name="Zhou C.E."/>
            <person name="Stewart B.J."/>
            <person name="Lyman M.G."/>
            <person name="Malfatti S.A."/>
            <person name="Rubinfeld B."/>
            <person name="Courtot M."/>
            <person name="Singh J."/>
            <person name="Dalgard C.L."/>
            <person name="Hamilton T."/>
            <person name="Frey K.G."/>
            <person name="Gunde-Cimerman N."/>
            <person name="Dugan L."/>
            <person name="Daly M.J."/>
        </authorList>
    </citation>
    <scope>NUCLEOTIDE SEQUENCE [LARGE SCALE GENOMIC DNA]</scope>
    <source>
        <strain evidence="4 5">MD1149</strain>
    </source>
</reference>
<dbReference type="GO" id="GO:0033551">
    <property type="term" value="C:monopolin complex"/>
    <property type="evidence" value="ECO:0007669"/>
    <property type="project" value="InterPro"/>
</dbReference>
<dbReference type="GO" id="GO:0051315">
    <property type="term" value="P:attachment of mitotic spindle microtubules to kinetochore"/>
    <property type="evidence" value="ECO:0007669"/>
    <property type="project" value="TreeGrafter"/>
</dbReference>
<feature type="region of interest" description="Disordered" evidence="2">
    <location>
        <begin position="1"/>
        <end position="132"/>
    </location>
</feature>
<evidence type="ECO:0000256" key="1">
    <source>
        <dbReference type="SAM" id="Coils"/>
    </source>
</evidence>
<dbReference type="GO" id="GO:0045144">
    <property type="term" value="P:meiotic sister chromatid segregation"/>
    <property type="evidence" value="ECO:0007669"/>
    <property type="project" value="TreeGrafter"/>
</dbReference>
<feature type="compositionally biased region" description="Acidic residues" evidence="2">
    <location>
        <begin position="44"/>
        <end position="58"/>
    </location>
</feature>
<organism evidence="4 5">
    <name type="scientific">Rhodotorula taiwanensis</name>
    <dbReference type="NCBI Taxonomy" id="741276"/>
    <lineage>
        <taxon>Eukaryota</taxon>
        <taxon>Fungi</taxon>
        <taxon>Dikarya</taxon>
        <taxon>Basidiomycota</taxon>
        <taxon>Pucciniomycotina</taxon>
        <taxon>Microbotryomycetes</taxon>
        <taxon>Sporidiobolales</taxon>
        <taxon>Sporidiobolaceae</taxon>
        <taxon>Rhodotorula</taxon>
    </lineage>
</organism>
<dbReference type="Pfam" id="PF12539">
    <property type="entry name" value="Csm1"/>
    <property type="match status" value="1"/>
</dbReference>
<dbReference type="AlphaFoldDB" id="A0A2S5BJ25"/>
<dbReference type="EMBL" id="PJQD01000001">
    <property type="protein sequence ID" value="POY76767.1"/>
    <property type="molecule type" value="Genomic_DNA"/>
</dbReference>
<dbReference type="Proteomes" id="UP000237144">
    <property type="component" value="Unassembled WGS sequence"/>
</dbReference>
<dbReference type="PANTHER" id="PTHR28006:SF1">
    <property type="entry name" value="MONOPOLIN COMPLEX SUBUNIT CSM1"/>
    <property type="match status" value="1"/>
</dbReference>
<gene>
    <name evidence="4" type="ORF">BMF94_0016</name>
</gene>
<feature type="domain" description="Monopolin complex subunit Csm1/Pcs1 C-terminal" evidence="3">
    <location>
        <begin position="303"/>
        <end position="384"/>
    </location>
</feature>
<evidence type="ECO:0000313" key="5">
    <source>
        <dbReference type="Proteomes" id="UP000237144"/>
    </source>
</evidence>
<proteinExistence type="predicted"/>
<dbReference type="CDD" id="cd23787">
    <property type="entry name" value="RWD_CSM1"/>
    <property type="match status" value="1"/>
</dbReference>
<keyword evidence="5" id="KW-1185">Reference proteome</keyword>
<feature type="compositionally biased region" description="Low complexity" evidence="2">
    <location>
        <begin position="23"/>
        <end position="37"/>
    </location>
</feature>
<protein>
    <recommendedName>
        <fullName evidence="3">Monopolin complex subunit Csm1/Pcs1 C-terminal domain-containing protein</fullName>
    </recommendedName>
</protein>
<evidence type="ECO:0000256" key="2">
    <source>
        <dbReference type="SAM" id="MobiDB-lite"/>
    </source>
</evidence>
<comment type="caution">
    <text evidence="4">The sequence shown here is derived from an EMBL/GenBank/DDBJ whole genome shotgun (WGS) entry which is preliminary data.</text>
</comment>
<sequence length="403" mass="43222">MAAAALTANKENRAPGSGVGQGKAALKAARKTTTTKGAKSRPNDDDDDDELMMGSDDERDQHSPADETTVVAETQFGEPAAAGSKKGSKGTAAPAAAKRRPAAASKKAAATTDEFDVAEQEQTNAKGSSAREKKLEAQLALVPAEKTVATYKAAADAITAEHAMLQETAFASPRSKAARLESARVQELEKENSALAARVEELERLRAEEQTAAETRERDLVERHRVELSRKVKAATASAEVELVELREEVKTARAELSAEVAQSKLLQQKLKSAPTAPTMAASSASAAGNDQARQLELDGITAKLNLNEDLTGLSVHSYRQEAEGSTYSCVLVDYAGETGGLNFKLTFHDKGSVSYNPDLDSARDPQLCELLPVHFQSYMRFEADKCAEWFKLLFAAVNRVKI</sequence>
<dbReference type="GO" id="GO:1990644">
    <property type="term" value="F:microtubule site clamp"/>
    <property type="evidence" value="ECO:0007669"/>
    <property type="project" value="TreeGrafter"/>
</dbReference>
<evidence type="ECO:0000313" key="4">
    <source>
        <dbReference type="EMBL" id="POY76767.1"/>
    </source>
</evidence>
<name>A0A2S5BJ25_9BASI</name>
<evidence type="ECO:0000259" key="3">
    <source>
        <dbReference type="Pfam" id="PF12539"/>
    </source>
</evidence>
<dbReference type="InterPro" id="IPR040349">
    <property type="entry name" value="Csm1/Pcs1"/>
</dbReference>
<dbReference type="Gene3D" id="3.90.1150.80">
    <property type="match status" value="1"/>
</dbReference>
<feature type="compositionally biased region" description="Low complexity" evidence="2">
    <location>
        <begin position="79"/>
        <end position="112"/>
    </location>
</feature>
<dbReference type="InterPro" id="IPR038608">
    <property type="entry name" value="Csm1/Pcs1_C_sf"/>
</dbReference>
<dbReference type="GO" id="GO:0034506">
    <property type="term" value="C:chromosome, centromeric core domain"/>
    <property type="evidence" value="ECO:0007669"/>
    <property type="project" value="TreeGrafter"/>
</dbReference>
<dbReference type="PANTHER" id="PTHR28006">
    <property type="entry name" value="MONOPOLIN COMPLEX SUBUNIT CSM1"/>
    <property type="match status" value="1"/>
</dbReference>
<dbReference type="OrthoDB" id="2431049at2759"/>
<dbReference type="InterPro" id="IPR020981">
    <property type="entry name" value="Csm1/Pcs1_C"/>
</dbReference>
<accession>A0A2S5BJ25</accession>
<dbReference type="GO" id="GO:0072686">
    <property type="term" value="C:mitotic spindle"/>
    <property type="evidence" value="ECO:0007669"/>
    <property type="project" value="TreeGrafter"/>
</dbReference>
<keyword evidence="1" id="KW-0175">Coiled coil</keyword>
<dbReference type="GO" id="GO:0005730">
    <property type="term" value="C:nucleolus"/>
    <property type="evidence" value="ECO:0007669"/>
    <property type="project" value="TreeGrafter"/>
</dbReference>
<feature type="coiled-coil region" evidence="1">
    <location>
        <begin position="178"/>
        <end position="263"/>
    </location>
</feature>